<dbReference type="GO" id="GO:0005667">
    <property type="term" value="C:transcription regulator complex"/>
    <property type="evidence" value="ECO:0007669"/>
    <property type="project" value="TreeGrafter"/>
</dbReference>
<dbReference type="PANTHER" id="PTHR16089:SF28">
    <property type="entry name" value="REST COREPRESSOR"/>
    <property type="match status" value="1"/>
</dbReference>
<evidence type="ECO:0000256" key="1">
    <source>
        <dbReference type="ARBA" id="ARBA00023015"/>
    </source>
</evidence>
<evidence type="ECO:0000256" key="4">
    <source>
        <dbReference type="SAM" id="MobiDB-lite"/>
    </source>
</evidence>
<name>A0A090LDR5_STRRB</name>
<organism evidence="6">
    <name type="scientific">Strongyloides ratti</name>
    <name type="common">Parasitic roundworm</name>
    <dbReference type="NCBI Taxonomy" id="34506"/>
    <lineage>
        <taxon>Eukaryota</taxon>
        <taxon>Metazoa</taxon>
        <taxon>Ecdysozoa</taxon>
        <taxon>Nematoda</taxon>
        <taxon>Chromadorea</taxon>
        <taxon>Rhabditida</taxon>
        <taxon>Tylenchina</taxon>
        <taxon>Panagrolaimomorpha</taxon>
        <taxon>Strongyloidoidea</taxon>
        <taxon>Strongyloididae</taxon>
        <taxon>Strongyloides</taxon>
    </lineage>
</organism>
<dbReference type="SMART" id="SM01189">
    <property type="entry name" value="ELM2"/>
    <property type="match status" value="1"/>
</dbReference>
<feature type="domain" description="ELM2" evidence="5">
    <location>
        <begin position="52"/>
        <end position="144"/>
    </location>
</feature>
<dbReference type="GO" id="GO:0006357">
    <property type="term" value="P:regulation of transcription by RNA polymerase II"/>
    <property type="evidence" value="ECO:0007669"/>
    <property type="project" value="TreeGrafter"/>
</dbReference>
<evidence type="ECO:0000313" key="9">
    <source>
        <dbReference type="WormBase" id="SRAE_2000093300"/>
    </source>
</evidence>
<dbReference type="Proteomes" id="UP000035682">
    <property type="component" value="Unplaced"/>
</dbReference>
<feature type="region of interest" description="Disordered" evidence="4">
    <location>
        <begin position="1"/>
        <end position="46"/>
    </location>
</feature>
<dbReference type="CTD" id="36378627"/>
<protein>
    <submittedName>
        <fullName evidence="6 8">ELM2 domain-containing protein</fullName>
    </submittedName>
</protein>
<dbReference type="Pfam" id="PF01448">
    <property type="entry name" value="ELM2"/>
    <property type="match status" value="1"/>
</dbReference>
<dbReference type="GeneID" id="36378627"/>
<evidence type="ECO:0000313" key="6">
    <source>
        <dbReference type="EMBL" id="CEF66263.1"/>
    </source>
</evidence>
<evidence type="ECO:0000256" key="3">
    <source>
        <dbReference type="ARBA" id="ARBA00023242"/>
    </source>
</evidence>
<dbReference type="WBParaSite" id="SRAE_2000093300.1">
    <property type="protein sequence ID" value="SRAE_2000093300.1"/>
    <property type="gene ID" value="WBGene00261133"/>
</dbReference>
<dbReference type="GO" id="GO:0000118">
    <property type="term" value="C:histone deacetylase complex"/>
    <property type="evidence" value="ECO:0007669"/>
    <property type="project" value="TreeGrafter"/>
</dbReference>
<dbReference type="WormBase" id="SRAE_2000093300">
    <property type="protein sequence ID" value="SRP09830"/>
    <property type="gene ID" value="WBGene00261133"/>
</dbReference>
<keyword evidence="1" id="KW-0805">Transcription regulation</keyword>
<dbReference type="PANTHER" id="PTHR16089">
    <property type="entry name" value="REST COREPRESSOR COREST PROTEIN-RELATED"/>
    <property type="match status" value="1"/>
</dbReference>
<dbReference type="InterPro" id="IPR000949">
    <property type="entry name" value="ELM2_dom"/>
</dbReference>
<dbReference type="EMBL" id="LN609529">
    <property type="protein sequence ID" value="CEF66263.1"/>
    <property type="molecule type" value="Genomic_DNA"/>
</dbReference>
<dbReference type="RefSeq" id="XP_024505463.1">
    <property type="nucleotide sequence ID" value="XM_024651825.1"/>
</dbReference>
<dbReference type="InterPro" id="IPR051066">
    <property type="entry name" value="Trans_reg/Corepressor"/>
</dbReference>
<dbReference type="AlphaFoldDB" id="A0A090LDR5"/>
<reference evidence="6 7" key="1">
    <citation type="submission" date="2014-09" db="EMBL/GenBank/DDBJ databases">
        <authorList>
            <person name="Martin A.A."/>
        </authorList>
    </citation>
    <scope>NUCLEOTIDE SEQUENCE</scope>
    <source>
        <strain evidence="7">ED321</strain>
        <strain evidence="6">ED321 Heterogonic</strain>
    </source>
</reference>
<evidence type="ECO:0000256" key="2">
    <source>
        <dbReference type="ARBA" id="ARBA00023163"/>
    </source>
</evidence>
<dbReference type="GO" id="GO:0003714">
    <property type="term" value="F:transcription corepressor activity"/>
    <property type="evidence" value="ECO:0007669"/>
    <property type="project" value="TreeGrafter"/>
</dbReference>
<dbReference type="PROSITE" id="PS51156">
    <property type="entry name" value="ELM2"/>
    <property type="match status" value="1"/>
</dbReference>
<keyword evidence="2" id="KW-0804">Transcription</keyword>
<sequence length="402" mass="46881">MSSTLEASSSKEKSNEGTSQTIRRSKRLGDGRNSFNEFEDPNFDRVRDRDGEKIHIGPLFQADIPDMLKEGEEDKMYDKFKNMEVLWDPKKLHIESLSSFDKLKLDGFLVAAEASGINYTDSLQILGQHNYDPMEACRYIESFEPYHYIKPFTEEEIIAYNSALKHSKEKRFKFVASKIGRPLNEVVAYHYSMRKRSCHMCILDTKVCTCFTVEKYYGDNIVKDRKDCMNCYQKFYADEKALPLKPNDIGIIKLCKPCEVYIRYTGTWRKPVLEFSQPTEDYDMKEKVEIGEPYNSLTTVEDDEENICFYKTESSNFISRNRRPIFPDSHMVAIIHEITNFGNDKDAILLELKKKHNITEYTKDDIDYFITFYSLDYNIPFLIEVANTRRHVAANSTAGQNK</sequence>
<evidence type="ECO:0000259" key="5">
    <source>
        <dbReference type="PROSITE" id="PS51156"/>
    </source>
</evidence>
<dbReference type="STRING" id="34506.A0A090LDR5"/>
<evidence type="ECO:0000313" key="8">
    <source>
        <dbReference type="WBParaSite" id="SRAE_2000093300.1"/>
    </source>
</evidence>
<evidence type="ECO:0000313" key="7">
    <source>
        <dbReference type="Proteomes" id="UP000035682"/>
    </source>
</evidence>
<keyword evidence="3" id="KW-0539">Nucleus</keyword>
<accession>A0A090LDR5</accession>
<gene>
    <name evidence="6 8 9" type="ORF">SRAE_2000093300</name>
</gene>
<reference evidence="8" key="2">
    <citation type="submission" date="2020-12" db="UniProtKB">
        <authorList>
            <consortium name="WormBaseParasite"/>
        </authorList>
    </citation>
    <scope>IDENTIFICATION</scope>
</reference>
<keyword evidence="7" id="KW-1185">Reference proteome</keyword>
<proteinExistence type="predicted"/>